<dbReference type="AlphaFoldDB" id="A0A7C9HGM1"/>
<reference evidence="2 3" key="1">
    <citation type="submission" date="2019-11" db="EMBL/GenBank/DDBJ databases">
        <title>Agromyces kandeliae sp. nov., isolated from mangrove soil.</title>
        <authorList>
            <person name="Wang R."/>
        </authorList>
    </citation>
    <scope>NUCLEOTIDE SEQUENCE [LARGE SCALE GENOMIC DNA]</scope>
    <source>
        <strain evidence="2 3">JCM 11431</strain>
    </source>
</reference>
<feature type="domain" description="Polysaccharide pyruvyl transferase" evidence="1">
    <location>
        <begin position="15"/>
        <end position="321"/>
    </location>
</feature>
<evidence type="ECO:0000313" key="2">
    <source>
        <dbReference type="EMBL" id="MUN06428.1"/>
    </source>
</evidence>
<name>A0A7C9HGM1_9MICO</name>
<dbReference type="InterPro" id="IPR007345">
    <property type="entry name" value="Polysacch_pyruvyl_Trfase"/>
</dbReference>
<comment type="caution">
    <text evidence="2">The sequence shown here is derived from an EMBL/GenBank/DDBJ whole genome shotgun (WGS) entry which is preliminary data.</text>
</comment>
<organism evidence="2 3">
    <name type="scientific">Agromyces luteolus</name>
    <dbReference type="NCBI Taxonomy" id="88373"/>
    <lineage>
        <taxon>Bacteria</taxon>
        <taxon>Bacillati</taxon>
        <taxon>Actinomycetota</taxon>
        <taxon>Actinomycetes</taxon>
        <taxon>Micrococcales</taxon>
        <taxon>Microbacteriaceae</taxon>
        <taxon>Agromyces</taxon>
    </lineage>
</organism>
<evidence type="ECO:0000313" key="3">
    <source>
        <dbReference type="Proteomes" id="UP000480122"/>
    </source>
</evidence>
<dbReference type="EMBL" id="WODA01000006">
    <property type="protein sequence ID" value="MUN06428.1"/>
    <property type="molecule type" value="Genomic_DNA"/>
</dbReference>
<sequence length="383" mass="43445">MSRRVLIKTLPLHTNYGGIVQAYALQRAIRDLGHRAFVDTGDPIPLRRRVVHRIWAARRAVRMLLPARLDWRWRAPREVLAAQQRFVRKHLATSSAVERADTPRGRARLAHRFDAFVVGSDQVWRAAYAEIPEQYLEVIEEFHGERPRRISYAASFGRDDIDEYSEGERARSAELIRRFDAVSVREESGIRICSEEFGVRAERHLDPTMLLTPDHYRALVARSGTAPAPAAGRTLIYRLDATDDMLRAERAIAERVGAPTMELLPTQPPTSYAEYAADRARFDRPSVEHWLASIASADFVVTDSYHGCVFSILFNRPFLVHANERRGAARFDSLLGVFGLEHHRAGASADDLDERVFAPDWAAVNRVLDAERERATAYLVANL</sequence>
<dbReference type="Pfam" id="PF04230">
    <property type="entry name" value="PS_pyruv_trans"/>
    <property type="match status" value="1"/>
</dbReference>
<proteinExistence type="predicted"/>
<dbReference type="Proteomes" id="UP000480122">
    <property type="component" value="Unassembled WGS sequence"/>
</dbReference>
<keyword evidence="3" id="KW-1185">Reference proteome</keyword>
<evidence type="ECO:0000259" key="1">
    <source>
        <dbReference type="Pfam" id="PF04230"/>
    </source>
</evidence>
<accession>A0A7C9HGM1</accession>
<gene>
    <name evidence="2" type="ORF">GLX25_04760</name>
</gene>
<protein>
    <recommendedName>
        <fullName evidence="1">Polysaccharide pyruvyl transferase domain-containing protein</fullName>
    </recommendedName>
</protein>
<dbReference type="RefSeq" id="WP_155841106.1">
    <property type="nucleotide sequence ID" value="NZ_BAAAIA010000009.1"/>
</dbReference>
<dbReference type="OrthoDB" id="9811182at2"/>